<dbReference type="SUPFAM" id="SSF52833">
    <property type="entry name" value="Thioredoxin-like"/>
    <property type="match status" value="1"/>
</dbReference>
<evidence type="ECO:0000256" key="3">
    <source>
        <dbReference type="ARBA" id="ARBA00022862"/>
    </source>
</evidence>
<dbReference type="PANTHER" id="PTHR10430:SF34">
    <property type="entry name" value="PEROXIREDOXIN-2F, MITOCHONDRIAL"/>
    <property type="match status" value="1"/>
</dbReference>
<dbReference type="InterPro" id="IPR013740">
    <property type="entry name" value="Redoxin"/>
</dbReference>
<organism evidence="7 8">
    <name type="scientific">Seminavis robusta</name>
    <dbReference type="NCBI Taxonomy" id="568900"/>
    <lineage>
        <taxon>Eukaryota</taxon>
        <taxon>Sar</taxon>
        <taxon>Stramenopiles</taxon>
        <taxon>Ochrophyta</taxon>
        <taxon>Bacillariophyta</taxon>
        <taxon>Bacillariophyceae</taxon>
        <taxon>Bacillariophycidae</taxon>
        <taxon>Naviculales</taxon>
        <taxon>Naviculaceae</taxon>
        <taxon>Seminavis</taxon>
    </lineage>
</organism>
<keyword evidence="2" id="KW-0575">Peroxidase</keyword>
<proteinExistence type="inferred from homology"/>
<dbReference type="Gene3D" id="3.40.30.10">
    <property type="entry name" value="Glutaredoxin"/>
    <property type="match status" value="1"/>
</dbReference>
<dbReference type="OrthoDB" id="1882547at2759"/>
<dbReference type="Pfam" id="PF08534">
    <property type="entry name" value="Redoxin"/>
    <property type="match status" value="1"/>
</dbReference>
<evidence type="ECO:0000256" key="5">
    <source>
        <dbReference type="PIRSR" id="PIRSR637944-1"/>
    </source>
</evidence>
<feature type="domain" description="Thioredoxin" evidence="6">
    <location>
        <begin position="26"/>
        <end position="188"/>
    </location>
</feature>
<accession>A0A9N8EBG3</accession>
<dbReference type="GO" id="GO:0008379">
    <property type="term" value="F:thioredoxin peroxidase activity"/>
    <property type="evidence" value="ECO:0007669"/>
    <property type="project" value="InterPro"/>
</dbReference>
<feature type="active site" description="Cysteine sulfenic acid (-SOH) intermediate" evidence="5">
    <location>
        <position position="75"/>
    </location>
</feature>
<comment type="similarity">
    <text evidence="1">Belongs to the peroxiredoxin family. Prx5 subfamily.</text>
</comment>
<evidence type="ECO:0000313" key="8">
    <source>
        <dbReference type="Proteomes" id="UP001153069"/>
    </source>
</evidence>
<dbReference type="GO" id="GO:0042744">
    <property type="term" value="P:hydrogen peroxide catabolic process"/>
    <property type="evidence" value="ECO:0007669"/>
    <property type="project" value="TreeGrafter"/>
</dbReference>
<dbReference type="PANTHER" id="PTHR10430">
    <property type="entry name" value="PEROXIREDOXIN"/>
    <property type="match status" value="1"/>
</dbReference>
<keyword evidence="4" id="KW-0560">Oxidoreductase</keyword>
<evidence type="ECO:0000256" key="2">
    <source>
        <dbReference type="ARBA" id="ARBA00022559"/>
    </source>
</evidence>
<name>A0A9N8EBG3_9STRA</name>
<dbReference type="GO" id="GO:0005739">
    <property type="term" value="C:mitochondrion"/>
    <property type="evidence" value="ECO:0007669"/>
    <property type="project" value="TreeGrafter"/>
</dbReference>
<evidence type="ECO:0000313" key="7">
    <source>
        <dbReference type="EMBL" id="CAB9516149.1"/>
    </source>
</evidence>
<dbReference type="GO" id="GO:0045454">
    <property type="term" value="P:cell redox homeostasis"/>
    <property type="evidence" value="ECO:0007669"/>
    <property type="project" value="TreeGrafter"/>
</dbReference>
<comment type="caution">
    <text evidence="7">The sequence shown here is derived from an EMBL/GenBank/DDBJ whole genome shotgun (WGS) entry which is preliminary data.</text>
</comment>
<reference evidence="7" key="1">
    <citation type="submission" date="2020-06" db="EMBL/GenBank/DDBJ databases">
        <authorList>
            <consortium name="Plant Systems Biology data submission"/>
        </authorList>
    </citation>
    <scope>NUCLEOTIDE SEQUENCE</scope>
    <source>
        <strain evidence="7">D6</strain>
    </source>
</reference>
<keyword evidence="8" id="KW-1185">Reference proteome</keyword>
<evidence type="ECO:0000259" key="6">
    <source>
        <dbReference type="PROSITE" id="PS51352"/>
    </source>
</evidence>
<dbReference type="InterPro" id="IPR036249">
    <property type="entry name" value="Thioredoxin-like_sf"/>
</dbReference>
<evidence type="ECO:0000256" key="1">
    <source>
        <dbReference type="ARBA" id="ARBA00010505"/>
    </source>
</evidence>
<protein>
    <submittedName>
        <fullName evidence="7">Peroxiredoxin-5, mitochondrial</fullName>
    </submittedName>
</protein>
<dbReference type="GO" id="GO:0034599">
    <property type="term" value="P:cellular response to oxidative stress"/>
    <property type="evidence" value="ECO:0007669"/>
    <property type="project" value="InterPro"/>
</dbReference>
<sequence>MSEAPAKKAKLEARSITIGTDMISSVITLQKARPWYMDDKEGSNLAKDNEVSLKEIFDGSKVAVFGVPAPFTGTCTNEHWPGYNENADAILKEADKLICYAVSDPYAHHAWGKALGNDFSKIEFLADDDGSFAKAYGLEFDCNVVSLGTRAKRFSMFVDNGNVKFFQLVEDAKKDAATLLQGIKDLKDE</sequence>
<evidence type="ECO:0000256" key="4">
    <source>
        <dbReference type="ARBA" id="ARBA00023002"/>
    </source>
</evidence>
<dbReference type="Proteomes" id="UP001153069">
    <property type="component" value="Unassembled WGS sequence"/>
</dbReference>
<dbReference type="InterPro" id="IPR013766">
    <property type="entry name" value="Thioredoxin_domain"/>
</dbReference>
<dbReference type="InterPro" id="IPR037944">
    <property type="entry name" value="PRX5-like"/>
</dbReference>
<gene>
    <name evidence="7" type="ORF">SEMRO_763_G198940.1</name>
</gene>
<dbReference type="AlphaFoldDB" id="A0A9N8EBG3"/>
<keyword evidence="3" id="KW-0049">Antioxidant</keyword>
<dbReference type="PROSITE" id="PS51352">
    <property type="entry name" value="THIOREDOXIN_2"/>
    <property type="match status" value="1"/>
</dbReference>
<dbReference type="EMBL" id="CAICTM010000762">
    <property type="protein sequence ID" value="CAB9516149.1"/>
    <property type="molecule type" value="Genomic_DNA"/>
</dbReference>